<dbReference type="Gene3D" id="2.60.40.10">
    <property type="entry name" value="Immunoglobulins"/>
    <property type="match status" value="1"/>
</dbReference>
<dbReference type="HOGENOM" id="CLU_013137_19_3_1"/>
<dbReference type="AlphaFoldDB" id="H2LJH4"/>
<evidence type="ECO:0000256" key="8">
    <source>
        <dbReference type="ARBA" id="ARBA00022833"/>
    </source>
</evidence>
<organism evidence="16 17">
    <name type="scientific">Oryzias latipes</name>
    <name type="common">Japanese rice fish</name>
    <name type="synonym">Japanese killifish</name>
    <dbReference type="NCBI Taxonomy" id="8090"/>
    <lineage>
        <taxon>Eukaryota</taxon>
        <taxon>Metazoa</taxon>
        <taxon>Chordata</taxon>
        <taxon>Craniata</taxon>
        <taxon>Vertebrata</taxon>
        <taxon>Euteleostomi</taxon>
        <taxon>Actinopterygii</taxon>
        <taxon>Neopterygii</taxon>
        <taxon>Teleostei</taxon>
        <taxon>Neoteleostei</taxon>
        <taxon>Acanthomorphata</taxon>
        <taxon>Ovalentaria</taxon>
        <taxon>Atherinomorphae</taxon>
        <taxon>Beloniformes</taxon>
        <taxon>Adrianichthyidae</taxon>
        <taxon>Oryziinae</taxon>
        <taxon>Oryzias</taxon>
    </lineage>
</organism>
<dbReference type="InterPro" id="IPR013083">
    <property type="entry name" value="Znf_RING/FYVE/PHD"/>
</dbReference>
<evidence type="ECO:0000256" key="4">
    <source>
        <dbReference type="ARBA" id="ARBA00022723"/>
    </source>
</evidence>
<dbReference type="InterPro" id="IPR013783">
    <property type="entry name" value="Ig-like_fold"/>
</dbReference>
<keyword evidence="10" id="KW-0206">Cytoskeleton</keyword>
<dbReference type="SMART" id="SM00336">
    <property type="entry name" value="BBOX"/>
    <property type="match status" value="2"/>
</dbReference>
<dbReference type="SUPFAM" id="SSF57850">
    <property type="entry name" value="RING/U-box"/>
    <property type="match status" value="1"/>
</dbReference>
<reference evidence="16 17" key="1">
    <citation type="journal article" date="2007" name="Nature">
        <title>The medaka draft genome and insights into vertebrate genome evolution.</title>
        <authorList>
            <person name="Kasahara M."/>
            <person name="Naruse K."/>
            <person name="Sasaki S."/>
            <person name="Nakatani Y."/>
            <person name="Qu W."/>
            <person name="Ahsan B."/>
            <person name="Yamada T."/>
            <person name="Nagayasu Y."/>
            <person name="Doi K."/>
            <person name="Kasai Y."/>
            <person name="Jindo T."/>
            <person name="Kobayashi D."/>
            <person name="Shimada A."/>
            <person name="Toyoda A."/>
            <person name="Kuroki Y."/>
            <person name="Fujiyama A."/>
            <person name="Sasaki T."/>
            <person name="Shimizu A."/>
            <person name="Asakawa S."/>
            <person name="Shimizu N."/>
            <person name="Hashimoto S."/>
            <person name="Yang J."/>
            <person name="Lee Y."/>
            <person name="Matsushima K."/>
            <person name="Sugano S."/>
            <person name="Sakaizumi M."/>
            <person name="Narita T."/>
            <person name="Ohishi K."/>
            <person name="Haga S."/>
            <person name="Ohta F."/>
            <person name="Nomoto H."/>
            <person name="Nogata K."/>
            <person name="Morishita T."/>
            <person name="Endo T."/>
            <person name="Shin-I T."/>
            <person name="Takeda H."/>
            <person name="Morishita S."/>
            <person name="Kohara Y."/>
        </authorList>
    </citation>
    <scope>NUCLEOTIDE SEQUENCE [LARGE SCALE GENOMIC DNA]</scope>
    <source>
        <strain evidence="16 17">Hd-rR</strain>
    </source>
</reference>
<dbReference type="InterPro" id="IPR027370">
    <property type="entry name" value="Znf-RING_euk"/>
</dbReference>
<dbReference type="InterPro" id="IPR003961">
    <property type="entry name" value="FN3_dom"/>
</dbReference>
<evidence type="ECO:0000256" key="10">
    <source>
        <dbReference type="ARBA" id="ARBA00023212"/>
    </source>
</evidence>
<dbReference type="eggNOG" id="KOG2177">
    <property type="taxonomic scope" value="Eukaryota"/>
</dbReference>
<evidence type="ECO:0000259" key="15">
    <source>
        <dbReference type="PROSITE" id="PS51262"/>
    </source>
</evidence>
<dbReference type="Gene3D" id="2.60.120.920">
    <property type="match status" value="1"/>
</dbReference>
<keyword evidence="7" id="KW-0833">Ubl conjugation pathway</keyword>
<dbReference type="InterPro" id="IPR000315">
    <property type="entry name" value="Znf_B-box"/>
</dbReference>
<dbReference type="PANTHER" id="PTHR24099">
    <property type="entry name" value="E3 UBIQUITIN-PROTEIN LIGASE TRIM36-RELATED"/>
    <property type="match status" value="1"/>
</dbReference>
<evidence type="ECO:0000256" key="11">
    <source>
        <dbReference type="PROSITE-ProRule" id="PRU00024"/>
    </source>
</evidence>
<keyword evidence="5" id="KW-0677">Repeat</keyword>
<dbReference type="Pfam" id="PF22586">
    <property type="entry name" value="ANCHR-like_BBOX"/>
    <property type="match status" value="1"/>
</dbReference>
<dbReference type="SUPFAM" id="SSF49899">
    <property type="entry name" value="Concanavalin A-like lectins/glucanases"/>
    <property type="match status" value="1"/>
</dbReference>
<dbReference type="Proteomes" id="UP000001038">
    <property type="component" value="Chromosome 9"/>
</dbReference>
<keyword evidence="8" id="KW-0862">Zinc</keyword>
<dbReference type="PROSITE" id="PS50119">
    <property type="entry name" value="ZF_BBOX"/>
    <property type="match status" value="1"/>
</dbReference>
<gene>
    <name evidence="16" type="primary">TRIM36</name>
    <name evidence="16" type="synonym">trim36</name>
</gene>
<name>H2LJH4_ORYLA</name>
<evidence type="ECO:0000259" key="12">
    <source>
        <dbReference type="PROSITE" id="PS50089"/>
    </source>
</evidence>
<evidence type="ECO:0000259" key="14">
    <source>
        <dbReference type="PROSITE" id="PS50188"/>
    </source>
</evidence>
<reference evidence="16" key="3">
    <citation type="submission" date="2025-09" db="UniProtKB">
        <authorList>
            <consortium name="Ensembl"/>
        </authorList>
    </citation>
    <scope>IDENTIFICATION</scope>
    <source>
        <strain evidence="16">Hd-rR</strain>
    </source>
</reference>
<dbReference type="Pfam" id="PF18568">
    <property type="entry name" value="COS"/>
    <property type="match status" value="1"/>
</dbReference>
<dbReference type="GO" id="GO:0005856">
    <property type="term" value="C:cytoskeleton"/>
    <property type="evidence" value="ECO:0007669"/>
    <property type="project" value="UniProtKB-SubCell"/>
</dbReference>
<dbReference type="InterPro" id="IPR050617">
    <property type="entry name" value="E3_ligase_FN3/SPRY"/>
</dbReference>
<dbReference type="FunFam" id="4.10.830.40:FF:000001">
    <property type="entry name" value="E3 ubiquitin-protein ligase TRIM9 isoform X1"/>
    <property type="match status" value="1"/>
</dbReference>
<sequence length="693" mass="78347">MDGNGEHVWLHPQVPIKNIERELICPICKELFTHPLILPCQHSVCHKCVRELLMLNHDDSFDAGSECSLPGSPRSRVPSPSMERLDRLVRSGGSRGSVTPRVTTIPCPGCQHDIDLGERGISMLFRNFTLENIVERYRQAARAAVAIMCNICKPPNQQEATKSCMDCKASYCNECFKLHHPWGTPKAQHEYVGPTTNFRPKVLMCPEHEMEKVNMYCEVCKRPVCHLCKLGGSHANHKVTSMSSAYKILKEKLAKSIHYLISKEDQVRTQITELELLISQTEVRKLTHVAATQTIFLLFKIWFIKHKWDWVEEYQGMLENSGLVGYAQEVLKETDQSCFVQTAKQLHVRIQKATDSLRTFHPAADTCFDEFVLDTSREETLLKEMCFGGDPPLIDLSQSKVYNEASICWRLADDHLPTDQHVLEYRRATDRVYGSNTIVNDLEPDSLYSFRVRSCRNSMFSPYSPEVAFHTPPAPVFGFLLSDKCGFSAERLVLNKRRDTVESVAGAAFLLAAERVQTGSYISLDYIIGDTGISQGRHYWAFKVEPHSYMVKVGVASDTKILEWFHNPRDTSSPRYDHDSGHDSGSEDACYEVSQPFILLTLGMGKLFIPKASSSTANPPASDPGNRVLPMPQRLGICLDYDSSRVFFYDADTMRCIYERQVDCSGTMFPAFGLMGSGKVQLEDFITAKRLTF</sequence>
<feature type="domain" description="B30.2/SPRY" evidence="14">
    <location>
        <begin position="459"/>
        <end position="690"/>
    </location>
</feature>
<dbReference type="Gene3D" id="3.30.40.10">
    <property type="entry name" value="Zinc/RING finger domain, C3HC4 (zinc finger)"/>
    <property type="match status" value="1"/>
</dbReference>
<comment type="similarity">
    <text evidence="2">Belongs to the TRIM/RBCC family.</text>
</comment>
<dbReference type="PANTHER" id="PTHR24099:SF18">
    <property type="entry name" value="E3 UBIQUITIN-PROTEIN LIGASE TRIM36"/>
    <property type="match status" value="1"/>
</dbReference>
<comment type="subcellular location">
    <subcellularLocation>
        <location evidence="1">Cytoplasm</location>
        <location evidence="1">Cytoskeleton</location>
    </subcellularLocation>
</comment>
<evidence type="ECO:0000256" key="5">
    <source>
        <dbReference type="ARBA" id="ARBA00022737"/>
    </source>
</evidence>
<dbReference type="InterPro" id="IPR013320">
    <property type="entry name" value="ConA-like_dom_sf"/>
</dbReference>
<dbReference type="InterPro" id="IPR001841">
    <property type="entry name" value="Znf_RING"/>
</dbReference>
<evidence type="ECO:0000313" key="16">
    <source>
        <dbReference type="Ensembl" id="ENSORLP00000006162.2"/>
    </source>
</evidence>
<dbReference type="CDD" id="cd16756">
    <property type="entry name" value="RING-HC_TRIM36_C-I"/>
    <property type="match status" value="1"/>
</dbReference>
<dbReference type="Pfam" id="PF00622">
    <property type="entry name" value="SPRY"/>
    <property type="match status" value="1"/>
</dbReference>
<accession>H2LJH4</accession>
<dbReference type="SUPFAM" id="SSF49265">
    <property type="entry name" value="Fibronectin type III"/>
    <property type="match status" value="1"/>
</dbReference>
<dbReference type="GeneTree" id="ENSGT00940000158373"/>
<evidence type="ECO:0000256" key="2">
    <source>
        <dbReference type="ARBA" id="ARBA00008518"/>
    </source>
</evidence>
<dbReference type="Pfam" id="PF13445">
    <property type="entry name" value="zf-RING_UBOX"/>
    <property type="match status" value="1"/>
</dbReference>
<keyword evidence="17" id="KW-1185">Reference proteome</keyword>
<keyword evidence="6 11" id="KW-0863">Zinc-finger</keyword>
<dbReference type="InterPro" id="IPR027726">
    <property type="entry name" value="Trim36_HC-RING"/>
</dbReference>
<evidence type="ECO:0000259" key="13">
    <source>
        <dbReference type="PROSITE" id="PS50119"/>
    </source>
</evidence>
<dbReference type="Gene3D" id="3.30.160.60">
    <property type="entry name" value="Classic Zinc Finger"/>
    <property type="match status" value="1"/>
</dbReference>
<keyword evidence="9" id="KW-0175">Coiled coil</keyword>
<evidence type="ECO:0000256" key="7">
    <source>
        <dbReference type="ARBA" id="ARBA00022786"/>
    </source>
</evidence>
<evidence type="ECO:0000256" key="6">
    <source>
        <dbReference type="ARBA" id="ARBA00022771"/>
    </source>
</evidence>
<dbReference type="InterPro" id="IPR017907">
    <property type="entry name" value="Znf_RING_CS"/>
</dbReference>
<dbReference type="PROSITE" id="PS51262">
    <property type="entry name" value="COS"/>
    <property type="match status" value="1"/>
</dbReference>
<dbReference type="Gene3D" id="4.10.830.40">
    <property type="match status" value="1"/>
</dbReference>
<dbReference type="CDD" id="cd19778">
    <property type="entry name" value="Bbox2_TRIM36_C-I"/>
    <property type="match status" value="1"/>
</dbReference>
<dbReference type="CDD" id="cd00063">
    <property type="entry name" value="FN3"/>
    <property type="match status" value="1"/>
</dbReference>
<dbReference type="InterPro" id="IPR043136">
    <property type="entry name" value="B30.2/SPRY_sf"/>
</dbReference>
<dbReference type="InterPro" id="IPR003879">
    <property type="entry name" value="Butyrophylin_SPRY"/>
</dbReference>
<proteinExistence type="inferred from homology"/>
<reference evidence="16" key="2">
    <citation type="submission" date="2025-08" db="UniProtKB">
        <authorList>
            <consortium name="Ensembl"/>
        </authorList>
    </citation>
    <scope>IDENTIFICATION</scope>
    <source>
        <strain evidence="16">Hd-rR</strain>
    </source>
</reference>
<dbReference type="PROSITE" id="PS50188">
    <property type="entry name" value="B302_SPRY"/>
    <property type="match status" value="1"/>
</dbReference>
<keyword evidence="4" id="KW-0479">Metal-binding</keyword>
<dbReference type="SMART" id="SM00184">
    <property type="entry name" value="RING"/>
    <property type="match status" value="2"/>
</dbReference>
<dbReference type="InterPro" id="IPR003877">
    <property type="entry name" value="SPRY_dom"/>
</dbReference>
<dbReference type="PROSITE" id="PS00518">
    <property type="entry name" value="ZF_RING_1"/>
    <property type="match status" value="1"/>
</dbReference>
<dbReference type="Bgee" id="ENSORLG00000004896">
    <property type="expression patterns" value="Expressed in animal zygote and 10 other cell types or tissues"/>
</dbReference>
<keyword evidence="3" id="KW-0963">Cytoplasm</keyword>
<evidence type="ECO:0000256" key="3">
    <source>
        <dbReference type="ARBA" id="ARBA00022490"/>
    </source>
</evidence>
<feature type="domain" description="RING-type" evidence="12">
    <location>
        <begin position="25"/>
        <end position="67"/>
    </location>
</feature>
<feature type="domain" description="COS" evidence="15">
    <location>
        <begin position="331"/>
        <end position="388"/>
    </location>
</feature>
<dbReference type="Pfam" id="PF00643">
    <property type="entry name" value="zf-B_box"/>
    <property type="match status" value="1"/>
</dbReference>
<dbReference type="GO" id="GO:0008270">
    <property type="term" value="F:zinc ion binding"/>
    <property type="evidence" value="ECO:0007669"/>
    <property type="project" value="UniProtKB-KW"/>
</dbReference>
<dbReference type="SUPFAM" id="SSF57845">
    <property type="entry name" value="B-box zinc-binding domain"/>
    <property type="match status" value="1"/>
</dbReference>
<feature type="domain" description="B box-type" evidence="13">
    <location>
        <begin position="200"/>
        <end position="242"/>
    </location>
</feature>
<protein>
    <submittedName>
        <fullName evidence="16">Tripartite motif containing 36</fullName>
    </submittedName>
</protein>
<dbReference type="InterPro" id="IPR001870">
    <property type="entry name" value="B30.2/SPRY"/>
</dbReference>
<evidence type="ECO:0000313" key="17">
    <source>
        <dbReference type="Proteomes" id="UP000001038"/>
    </source>
</evidence>
<dbReference type="InterPro" id="IPR036116">
    <property type="entry name" value="FN3_sf"/>
</dbReference>
<dbReference type="PRINTS" id="PR01407">
    <property type="entry name" value="BUTYPHLNCDUF"/>
</dbReference>
<dbReference type="Ensembl" id="ENSORLT00000006163.2">
    <property type="protein sequence ID" value="ENSORLP00000006162.2"/>
    <property type="gene ID" value="ENSORLG00000004896.2"/>
</dbReference>
<dbReference type="InterPro" id="IPR017903">
    <property type="entry name" value="COS_domain"/>
</dbReference>
<dbReference type="PROSITE" id="PS50089">
    <property type="entry name" value="ZF_RING_2"/>
    <property type="match status" value="1"/>
</dbReference>
<dbReference type="InterPro" id="IPR040859">
    <property type="entry name" value="Midline-1_COS"/>
</dbReference>
<evidence type="ECO:0000256" key="9">
    <source>
        <dbReference type="ARBA" id="ARBA00023054"/>
    </source>
</evidence>
<evidence type="ECO:0000256" key="1">
    <source>
        <dbReference type="ARBA" id="ARBA00004245"/>
    </source>
</evidence>
<dbReference type="InterPro" id="IPR047065">
    <property type="entry name" value="TRIM36_Bbox2_Zfn"/>
</dbReference>